<sequence>MSLHIPPAHSIDDALNILPTLDSDATITISHSDRRHVLPRRITEEDLGLSVYREGDEERKADADALDSDEESDGSAYSDAEDIYFNDLRVVENPWFSSGTKKSKYDDTHLDPDSNIGSTSKSSLHPPNSPVKNPVNPNPNMNHTLIPVSNSNSFALGSASAGGFLGSLRGLFARNAKGGKDRKKAIGGIFHDEGDKEEDGSVVSSPPFFPSSSSTPAMPTAYSIRGRTMSEAHTPSTHSTNSTSTIIRMPTFVLGRRRLTPGMGRNSRNHRVLDRALVFEDVLPPTIRSVSVDYGELSVRSRNAPRPRSRAEEWVEGQGQHEQHQGEASAMETKEEENSVLTKKTSVKRRKSDKRRSLPVSSATSSSPPSSSSPLPSKPPRAPPTGDTPKKSMSVSVSRTSSIRSAASAPTGSSMTTSTKQTTKQATNTKPDWRASAPPVGGSTNGHGRPAELSGDISLMSIVEDVAKANREGWGKVEKEKENLGAGPGLGKKKPTSIALEDVRAPRGIDIEDLKEQMERESAEKVEKRGRNSEGYFEVQATLW</sequence>
<keyword evidence="2" id="KW-1185">Reference proteome</keyword>
<protein>
    <submittedName>
        <fullName evidence="1">Uncharacterized protein</fullName>
    </submittedName>
</protein>
<comment type="caution">
    <text evidence="1">The sequence shown here is derived from an EMBL/GenBank/DDBJ whole genome shotgun (WGS) entry which is preliminary data.</text>
</comment>
<name>A0ACC1THC6_9AGAR</name>
<reference evidence="1" key="1">
    <citation type="submission" date="2022-09" db="EMBL/GenBank/DDBJ databases">
        <title>A Global Phylogenomic Analysis of the Shiitake Genus Lentinula.</title>
        <authorList>
            <consortium name="DOE Joint Genome Institute"/>
            <person name="Sierra-Patev S."/>
            <person name="Min B."/>
            <person name="Naranjo-Ortiz M."/>
            <person name="Looney B."/>
            <person name="Konkel Z."/>
            <person name="Slot J.C."/>
            <person name="Sakamoto Y."/>
            <person name="Steenwyk J.L."/>
            <person name="Rokas A."/>
            <person name="Carro J."/>
            <person name="Camarero S."/>
            <person name="Ferreira P."/>
            <person name="Molpeceres G."/>
            <person name="Ruiz-Duenas F.J."/>
            <person name="Serrano A."/>
            <person name="Henrissat B."/>
            <person name="Drula E."/>
            <person name="Hughes K.W."/>
            <person name="Mata J.L."/>
            <person name="Ishikawa N.K."/>
            <person name="Vargas-Isla R."/>
            <person name="Ushijima S."/>
            <person name="Smith C.A."/>
            <person name="Ahrendt S."/>
            <person name="Andreopoulos W."/>
            <person name="He G."/>
            <person name="Labutti K."/>
            <person name="Lipzen A."/>
            <person name="Ng V."/>
            <person name="Riley R."/>
            <person name="Sandor L."/>
            <person name="Barry K."/>
            <person name="Martinez A.T."/>
            <person name="Xiao Y."/>
            <person name="Gibbons J.G."/>
            <person name="Terashima K."/>
            <person name="Grigoriev I.V."/>
            <person name="Hibbett D.S."/>
        </authorList>
    </citation>
    <scope>NUCLEOTIDE SEQUENCE</scope>
    <source>
        <strain evidence="1">TMI1499</strain>
    </source>
</reference>
<accession>A0ACC1THC6</accession>
<evidence type="ECO:0000313" key="1">
    <source>
        <dbReference type="EMBL" id="KAJ3804117.1"/>
    </source>
</evidence>
<dbReference type="Proteomes" id="UP001163835">
    <property type="component" value="Unassembled WGS sequence"/>
</dbReference>
<gene>
    <name evidence="1" type="ORF">F5876DRAFT_83745</name>
</gene>
<dbReference type="EMBL" id="MU796288">
    <property type="protein sequence ID" value="KAJ3804117.1"/>
    <property type="molecule type" value="Genomic_DNA"/>
</dbReference>
<evidence type="ECO:0000313" key="2">
    <source>
        <dbReference type="Proteomes" id="UP001163835"/>
    </source>
</evidence>
<organism evidence="1 2">
    <name type="scientific">Lentinula aff. lateritia</name>
    <dbReference type="NCBI Taxonomy" id="2804960"/>
    <lineage>
        <taxon>Eukaryota</taxon>
        <taxon>Fungi</taxon>
        <taxon>Dikarya</taxon>
        <taxon>Basidiomycota</taxon>
        <taxon>Agaricomycotina</taxon>
        <taxon>Agaricomycetes</taxon>
        <taxon>Agaricomycetidae</taxon>
        <taxon>Agaricales</taxon>
        <taxon>Marasmiineae</taxon>
        <taxon>Omphalotaceae</taxon>
        <taxon>Lentinula</taxon>
    </lineage>
</organism>
<proteinExistence type="predicted"/>